<comment type="caution">
    <text evidence="2">The sequence shown here is derived from an EMBL/GenBank/DDBJ whole genome shotgun (WGS) entry which is preliminary data.</text>
</comment>
<dbReference type="RefSeq" id="WP_020042808.1">
    <property type="nucleotide sequence ID" value="NZ_KE557278.1"/>
</dbReference>
<proteinExistence type="predicted"/>
<evidence type="ECO:0000313" key="2">
    <source>
        <dbReference type="EMBL" id="EPX79809.1"/>
    </source>
</evidence>
<reference evidence="3" key="1">
    <citation type="journal article" date="2014" name="Stand. Genomic Sci.">
        <title>Genome sequence of the exopolysaccharide-producing Salipiger mucosus type strain (DSM 16094(T)), a moderately halophilic member of the Roseobacter clade.</title>
        <authorList>
            <person name="Riedel T."/>
            <person name="Spring S."/>
            <person name="Fiebig A."/>
            <person name="Petersen J."/>
            <person name="Kyrpides N.C."/>
            <person name="Goker M."/>
            <person name="Klenk H.P."/>
        </authorList>
    </citation>
    <scope>NUCLEOTIDE SEQUENCE [LARGE SCALE GENOMIC DNA]</scope>
    <source>
        <strain evidence="3">DSM 16094</strain>
    </source>
</reference>
<dbReference type="InterPro" id="IPR045601">
    <property type="entry name" value="DUF6455"/>
</dbReference>
<feature type="domain" description="DUF6455" evidence="1">
    <location>
        <begin position="1"/>
        <end position="84"/>
    </location>
</feature>
<dbReference type="AlphaFoldDB" id="S9S0P6"/>
<evidence type="ECO:0000259" key="1">
    <source>
        <dbReference type="Pfam" id="PF20056"/>
    </source>
</evidence>
<dbReference type="HOGENOM" id="CLU_172417_0_0_5"/>
<dbReference type="EMBL" id="APVH01000033">
    <property type="protein sequence ID" value="EPX79809.1"/>
    <property type="molecule type" value="Genomic_DNA"/>
</dbReference>
<evidence type="ECO:0000313" key="3">
    <source>
        <dbReference type="Proteomes" id="UP000015347"/>
    </source>
</evidence>
<dbReference type="Proteomes" id="UP000015347">
    <property type="component" value="Unassembled WGS sequence"/>
</dbReference>
<organism evidence="2 3">
    <name type="scientific">Salipiger mucosus DSM 16094</name>
    <dbReference type="NCBI Taxonomy" id="1123237"/>
    <lineage>
        <taxon>Bacteria</taxon>
        <taxon>Pseudomonadati</taxon>
        <taxon>Pseudomonadota</taxon>
        <taxon>Alphaproteobacteria</taxon>
        <taxon>Rhodobacterales</taxon>
        <taxon>Roseobacteraceae</taxon>
        <taxon>Salipiger</taxon>
    </lineage>
</organism>
<keyword evidence="3" id="KW-1185">Reference proteome</keyword>
<dbReference type="OrthoDB" id="7961152at2"/>
<gene>
    <name evidence="2" type="ORF">Salmuc_02571</name>
</gene>
<dbReference type="STRING" id="1123237.Salmuc_02571"/>
<sequence length="85" mass="9541">MPGRNDLKRHAQLVDDMATTLGLDLEEAAMRGKLAISQIEDAVLSCTMCTQPETCARWLASRPKEPDTAPTYCRNTTLFEDLRRT</sequence>
<dbReference type="eggNOG" id="ENOG50333IV">
    <property type="taxonomic scope" value="Bacteria"/>
</dbReference>
<name>S9S0P6_9RHOB</name>
<protein>
    <recommendedName>
        <fullName evidence="1">DUF6455 domain-containing protein</fullName>
    </recommendedName>
</protein>
<accession>S9S0P6</accession>
<dbReference type="Pfam" id="PF20056">
    <property type="entry name" value="DUF6455"/>
    <property type="match status" value="1"/>
</dbReference>